<dbReference type="HAMAP" id="MF_01368">
    <property type="entry name" value="Ribosomal_bL17"/>
    <property type="match status" value="1"/>
</dbReference>
<dbReference type="KEGG" id="ebm:SG0102_24010"/>
<reference evidence="6 7" key="1">
    <citation type="submission" date="2018-11" db="EMBL/GenBank/DDBJ databases">
        <title>Novel Erysipelotrichaceae bacterium isolated from small intestine of a swine.</title>
        <authorList>
            <person name="Kim J.S."/>
            <person name="Choe H."/>
            <person name="Lee Y.R."/>
            <person name="Kim K.M."/>
            <person name="Park D.S."/>
        </authorList>
    </citation>
    <scope>NUCLEOTIDE SEQUENCE [LARGE SCALE GENOMIC DNA]</scope>
    <source>
        <strain evidence="6 7">SG0102</strain>
    </source>
</reference>
<keyword evidence="3 4" id="KW-0687">Ribonucleoprotein</keyword>
<evidence type="ECO:0000256" key="2">
    <source>
        <dbReference type="ARBA" id="ARBA00022980"/>
    </source>
</evidence>
<dbReference type="EMBL" id="AP019309">
    <property type="protein sequence ID" value="BBH27467.1"/>
    <property type="molecule type" value="Genomic_DNA"/>
</dbReference>
<dbReference type="Pfam" id="PF01196">
    <property type="entry name" value="Ribosomal_L17"/>
    <property type="match status" value="1"/>
</dbReference>
<evidence type="ECO:0000256" key="3">
    <source>
        <dbReference type="ARBA" id="ARBA00023274"/>
    </source>
</evidence>
<dbReference type="Proteomes" id="UP000268059">
    <property type="component" value="Chromosome"/>
</dbReference>
<evidence type="ECO:0000256" key="4">
    <source>
        <dbReference type="HAMAP-Rule" id="MF_01368"/>
    </source>
</evidence>
<organism evidence="6 7">
    <name type="scientific">Intestinibaculum porci</name>
    <dbReference type="NCBI Taxonomy" id="2487118"/>
    <lineage>
        <taxon>Bacteria</taxon>
        <taxon>Bacillati</taxon>
        <taxon>Bacillota</taxon>
        <taxon>Erysipelotrichia</taxon>
        <taxon>Erysipelotrichales</taxon>
        <taxon>Erysipelotrichaceae</taxon>
        <taxon>Intestinibaculum</taxon>
    </lineage>
</organism>
<proteinExistence type="inferred from homology"/>
<dbReference type="GO" id="GO:0022625">
    <property type="term" value="C:cytosolic large ribosomal subunit"/>
    <property type="evidence" value="ECO:0007669"/>
    <property type="project" value="TreeGrafter"/>
</dbReference>
<dbReference type="PANTHER" id="PTHR14413:SF16">
    <property type="entry name" value="LARGE RIBOSOMAL SUBUNIT PROTEIN BL17M"/>
    <property type="match status" value="1"/>
</dbReference>
<keyword evidence="7" id="KW-1185">Reference proteome</keyword>
<dbReference type="InterPro" id="IPR047859">
    <property type="entry name" value="Ribosomal_bL17_CS"/>
</dbReference>
<dbReference type="InParanoid" id="A0A3G9J8E3"/>
<dbReference type="Gene3D" id="3.90.1030.10">
    <property type="entry name" value="Ribosomal protein L17"/>
    <property type="match status" value="1"/>
</dbReference>
<keyword evidence="2 4" id="KW-0689">Ribosomal protein</keyword>
<dbReference type="GO" id="GO:0003735">
    <property type="term" value="F:structural constituent of ribosome"/>
    <property type="evidence" value="ECO:0007669"/>
    <property type="project" value="InterPro"/>
</dbReference>
<dbReference type="FunCoup" id="A0A3G9J8E3">
    <property type="interactions" value="353"/>
</dbReference>
<comment type="subunit">
    <text evidence="4">Part of the 50S ribosomal subunit. Contacts protein L32.</text>
</comment>
<dbReference type="NCBIfam" id="TIGR00059">
    <property type="entry name" value="L17"/>
    <property type="match status" value="1"/>
</dbReference>
<dbReference type="AlphaFoldDB" id="A0A3G9J8E3"/>
<dbReference type="PROSITE" id="PS01167">
    <property type="entry name" value="RIBOSOMAL_L17"/>
    <property type="match status" value="1"/>
</dbReference>
<evidence type="ECO:0000256" key="1">
    <source>
        <dbReference type="ARBA" id="ARBA00008777"/>
    </source>
</evidence>
<comment type="similarity">
    <text evidence="1 4 5">Belongs to the bacterial ribosomal protein bL17 family.</text>
</comment>
<name>A0A3G9J8E3_9FIRM</name>
<dbReference type="OrthoDB" id="9809073at2"/>
<dbReference type="GO" id="GO:0006412">
    <property type="term" value="P:translation"/>
    <property type="evidence" value="ECO:0007669"/>
    <property type="project" value="UniProtKB-UniRule"/>
</dbReference>
<sequence length="120" mass="13488">MAKNRKLGRTSDQRRGMLRNLATDVIMYGKIETTATRAKEVRSVVEELITLGKRGDLHARRQAAAYLQDVIDQETGKTAVQKLFDDVAPKYKDQNGGYTKVLKTYNRKGDNATMAIITLL</sequence>
<dbReference type="PANTHER" id="PTHR14413">
    <property type="entry name" value="RIBOSOMAL PROTEIN L17"/>
    <property type="match status" value="1"/>
</dbReference>
<dbReference type="InterPro" id="IPR036373">
    <property type="entry name" value="Ribosomal_bL17_sf"/>
</dbReference>
<protein>
    <recommendedName>
        <fullName evidence="4">Large ribosomal subunit protein bL17</fullName>
    </recommendedName>
</protein>
<evidence type="ECO:0000313" key="7">
    <source>
        <dbReference type="Proteomes" id="UP000268059"/>
    </source>
</evidence>
<evidence type="ECO:0000313" key="6">
    <source>
        <dbReference type="EMBL" id="BBH27467.1"/>
    </source>
</evidence>
<gene>
    <name evidence="4 6" type="primary">rplQ</name>
    <name evidence="6" type="ORF">SG0102_24010</name>
</gene>
<accession>A0A3G9J8E3</accession>
<dbReference type="RefSeq" id="WP_125120186.1">
    <property type="nucleotide sequence ID" value="NZ_AP019309.1"/>
</dbReference>
<dbReference type="SUPFAM" id="SSF64263">
    <property type="entry name" value="Prokaryotic ribosomal protein L17"/>
    <property type="match status" value="1"/>
</dbReference>
<dbReference type="InterPro" id="IPR000456">
    <property type="entry name" value="Ribosomal_bL17"/>
</dbReference>
<evidence type="ECO:0000256" key="5">
    <source>
        <dbReference type="RuleBase" id="RU000660"/>
    </source>
</evidence>